<name>A0A1M4UBX5_9ACTN</name>
<organism evidence="5 6">
    <name type="scientific">Ferrithrix thermotolerans DSM 19514</name>
    <dbReference type="NCBI Taxonomy" id="1121881"/>
    <lineage>
        <taxon>Bacteria</taxon>
        <taxon>Bacillati</taxon>
        <taxon>Actinomycetota</taxon>
        <taxon>Acidimicrobiia</taxon>
        <taxon>Acidimicrobiales</taxon>
        <taxon>Acidimicrobiaceae</taxon>
        <taxon>Ferrithrix</taxon>
    </lineage>
</organism>
<dbReference type="STRING" id="1121881.SAMN02745225_00914"/>
<dbReference type="PANTHER" id="PTHR48081">
    <property type="entry name" value="AB HYDROLASE SUPERFAMILY PROTEIN C4A8.06C"/>
    <property type="match status" value="1"/>
</dbReference>
<keyword evidence="2" id="KW-0378">Hydrolase</keyword>
<accession>A0A1M4UBX5</accession>
<feature type="active site" evidence="3">
    <location>
        <position position="184"/>
    </location>
</feature>
<proteinExistence type="inferred from homology"/>
<evidence type="ECO:0000313" key="5">
    <source>
        <dbReference type="EMBL" id="SHE54050.1"/>
    </source>
</evidence>
<reference evidence="6" key="1">
    <citation type="submission" date="2016-11" db="EMBL/GenBank/DDBJ databases">
        <authorList>
            <person name="Varghese N."/>
            <person name="Submissions S."/>
        </authorList>
    </citation>
    <scope>NUCLEOTIDE SEQUENCE [LARGE SCALE GENOMIC DNA]</scope>
    <source>
        <strain evidence="6">DSM 19514</strain>
    </source>
</reference>
<dbReference type="PROSITE" id="PS01174">
    <property type="entry name" value="LIPASE_GDXG_SER"/>
    <property type="match status" value="1"/>
</dbReference>
<dbReference type="Gene3D" id="3.40.50.1820">
    <property type="entry name" value="alpha/beta hydrolase"/>
    <property type="match status" value="1"/>
</dbReference>
<evidence type="ECO:0000256" key="2">
    <source>
        <dbReference type="ARBA" id="ARBA00022801"/>
    </source>
</evidence>
<evidence type="ECO:0000259" key="4">
    <source>
        <dbReference type="Pfam" id="PF07859"/>
    </source>
</evidence>
<dbReference type="SUPFAM" id="SSF53474">
    <property type="entry name" value="alpha/beta-Hydrolases"/>
    <property type="match status" value="1"/>
</dbReference>
<dbReference type="InterPro" id="IPR050300">
    <property type="entry name" value="GDXG_lipolytic_enzyme"/>
</dbReference>
<dbReference type="InterPro" id="IPR013094">
    <property type="entry name" value="AB_hydrolase_3"/>
</dbReference>
<protein>
    <submittedName>
        <fullName evidence="5">Acetyl esterase</fullName>
    </submittedName>
</protein>
<gene>
    <name evidence="5" type="ORF">SAMN02745225_00914</name>
</gene>
<keyword evidence="6" id="KW-1185">Reference proteome</keyword>
<feature type="domain" description="Alpha/beta hydrolase fold-3" evidence="4">
    <location>
        <begin position="103"/>
        <end position="314"/>
    </location>
</feature>
<dbReference type="InterPro" id="IPR033140">
    <property type="entry name" value="Lipase_GDXG_put_SER_AS"/>
</dbReference>
<evidence type="ECO:0000256" key="3">
    <source>
        <dbReference type="PROSITE-ProRule" id="PRU10038"/>
    </source>
</evidence>
<evidence type="ECO:0000256" key="1">
    <source>
        <dbReference type="ARBA" id="ARBA00010515"/>
    </source>
</evidence>
<dbReference type="AlphaFoldDB" id="A0A1M4UBX5"/>
<dbReference type="InterPro" id="IPR029058">
    <property type="entry name" value="AB_hydrolase_fold"/>
</dbReference>
<evidence type="ECO:0000313" key="6">
    <source>
        <dbReference type="Proteomes" id="UP000184295"/>
    </source>
</evidence>
<comment type="similarity">
    <text evidence="1">Belongs to the 'GDXG' lipolytic enzyme family.</text>
</comment>
<sequence>MSDAQYDCKCKANSLAIRGEILPQLDAQIGALLSSLQAVGTVDLSSAGVETARSNLELMAQLQSKDLTPMAKVEDRLVDGRFRTIPIRVYWPKAARDCVGVTVFYHGGGFVLGSISTHDQLARSLAHHSNSVVISVAYALAPENKFPAAVEDALDAFRYAKMVNWELCDKERGAAVPVAVAGDSAGANLAAVVSYLSRNDAHGQPDFALLAYPVTDAAHQDSYPSYLENSEGYFLTAKDMQWFGELYLNSPDEAEDLRFSILLAPDLAPYPKTLIVVAGFDPLRDQGVAFAKALKDAGATAELWLYDSMVHGFFSMEALVDKAKDAVKRAGEYLGQALLKATA</sequence>
<dbReference type="Pfam" id="PF07859">
    <property type="entry name" value="Abhydrolase_3"/>
    <property type="match status" value="1"/>
</dbReference>
<dbReference type="PANTHER" id="PTHR48081:SF8">
    <property type="entry name" value="ALPHA_BETA HYDROLASE FOLD-3 DOMAIN-CONTAINING PROTEIN-RELATED"/>
    <property type="match status" value="1"/>
</dbReference>
<dbReference type="EMBL" id="FQUL01000009">
    <property type="protein sequence ID" value="SHE54050.1"/>
    <property type="molecule type" value="Genomic_DNA"/>
</dbReference>
<dbReference type="GO" id="GO:0016787">
    <property type="term" value="F:hydrolase activity"/>
    <property type="evidence" value="ECO:0007669"/>
    <property type="project" value="UniProtKB-KW"/>
</dbReference>
<dbReference type="Proteomes" id="UP000184295">
    <property type="component" value="Unassembled WGS sequence"/>
</dbReference>